<dbReference type="OrthoDB" id="16911at2759"/>
<dbReference type="Pfam" id="PF00271">
    <property type="entry name" value="Helicase_C"/>
    <property type="match status" value="1"/>
</dbReference>
<dbReference type="Gene3D" id="3.40.50.300">
    <property type="entry name" value="P-loop containing nucleotide triphosphate hydrolases"/>
    <property type="match status" value="2"/>
</dbReference>
<dbReference type="GO" id="GO:0005759">
    <property type="term" value="C:mitochondrial matrix"/>
    <property type="evidence" value="ECO:0007669"/>
    <property type="project" value="TreeGrafter"/>
</dbReference>
<dbReference type="GO" id="GO:0005524">
    <property type="term" value="F:ATP binding"/>
    <property type="evidence" value="ECO:0007669"/>
    <property type="project" value="InterPro"/>
</dbReference>
<dbReference type="CDD" id="cd18032">
    <property type="entry name" value="DEXHc_RE_I_III_res"/>
    <property type="match status" value="1"/>
</dbReference>
<dbReference type="SMART" id="SM00487">
    <property type="entry name" value="DEXDc"/>
    <property type="match status" value="1"/>
</dbReference>
<evidence type="ECO:0000259" key="4">
    <source>
        <dbReference type="PROSITE" id="PS51194"/>
    </source>
</evidence>
<dbReference type="InterPro" id="IPR014001">
    <property type="entry name" value="Helicase_ATP-bd"/>
</dbReference>
<keyword evidence="1" id="KW-0547">Nucleotide-binding</keyword>
<dbReference type="InterPro" id="IPR001650">
    <property type="entry name" value="Helicase_C-like"/>
</dbReference>
<keyword evidence="6" id="KW-1185">Reference proteome</keyword>
<organism evidence="5 6">
    <name type="scientific">Cudoniella acicularis</name>
    <dbReference type="NCBI Taxonomy" id="354080"/>
    <lineage>
        <taxon>Eukaryota</taxon>
        <taxon>Fungi</taxon>
        <taxon>Dikarya</taxon>
        <taxon>Ascomycota</taxon>
        <taxon>Pezizomycotina</taxon>
        <taxon>Leotiomycetes</taxon>
        <taxon>Helotiales</taxon>
        <taxon>Tricladiaceae</taxon>
        <taxon>Cudoniella</taxon>
    </lineage>
</organism>
<evidence type="ECO:0000259" key="3">
    <source>
        <dbReference type="PROSITE" id="PS51192"/>
    </source>
</evidence>
<protein>
    <submittedName>
        <fullName evidence="5">Uncharacterized protein</fullName>
    </submittedName>
</protein>
<dbReference type="PANTHER" id="PTHR47396:SF1">
    <property type="entry name" value="ATP-DEPENDENT HELICASE IRC3-RELATED"/>
    <property type="match status" value="1"/>
</dbReference>
<dbReference type="CDD" id="cd18799">
    <property type="entry name" value="SF2_C_EcoAI-like"/>
    <property type="match status" value="1"/>
</dbReference>
<feature type="region of interest" description="Disordered" evidence="2">
    <location>
        <begin position="1222"/>
        <end position="1244"/>
    </location>
</feature>
<dbReference type="GO" id="GO:0016787">
    <property type="term" value="F:hydrolase activity"/>
    <property type="evidence" value="ECO:0007669"/>
    <property type="project" value="InterPro"/>
</dbReference>
<feature type="compositionally biased region" description="Low complexity" evidence="2">
    <location>
        <begin position="771"/>
        <end position="784"/>
    </location>
</feature>
<proteinExistence type="predicted"/>
<dbReference type="GO" id="GO:0000403">
    <property type="term" value="F:Y-form DNA binding"/>
    <property type="evidence" value="ECO:0007669"/>
    <property type="project" value="TreeGrafter"/>
</dbReference>
<comment type="caution">
    <text evidence="5">The sequence shown here is derived from an EMBL/GenBank/DDBJ whole genome shotgun (WGS) entry which is preliminary data.</text>
</comment>
<dbReference type="InterPro" id="IPR050742">
    <property type="entry name" value="Helicase_Restrict-Modif_Enz"/>
</dbReference>
<dbReference type="Proteomes" id="UP000566819">
    <property type="component" value="Unassembled WGS sequence"/>
</dbReference>
<keyword evidence="1" id="KW-0378">Hydrolase</keyword>
<dbReference type="PROSITE" id="PS51194">
    <property type="entry name" value="HELICASE_CTER"/>
    <property type="match status" value="1"/>
</dbReference>
<accession>A0A8H4RXN7</accession>
<dbReference type="Pfam" id="PF04851">
    <property type="entry name" value="ResIII"/>
    <property type="match status" value="1"/>
</dbReference>
<evidence type="ECO:0000256" key="2">
    <source>
        <dbReference type="SAM" id="MobiDB-lite"/>
    </source>
</evidence>
<dbReference type="InterPro" id="IPR027417">
    <property type="entry name" value="P-loop_NTPase"/>
</dbReference>
<feature type="region of interest" description="Disordered" evidence="2">
    <location>
        <begin position="1115"/>
        <end position="1137"/>
    </location>
</feature>
<dbReference type="PANTHER" id="PTHR47396">
    <property type="entry name" value="TYPE I RESTRICTION ENZYME ECOKI R PROTEIN"/>
    <property type="match status" value="1"/>
</dbReference>
<keyword evidence="1" id="KW-0067">ATP-binding</keyword>
<feature type="compositionally biased region" description="Basic and acidic residues" evidence="2">
    <location>
        <begin position="1120"/>
        <end position="1137"/>
    </location>
</feature>
<dbReference type="GO" id="GO:0061749">
    <property type="term" value="F:forked DNA-dependent helicase activity"/>
    <property type="evidence" value="ECO:0007669"/>
    <property type="project" value="TreeGrafter"/>
</dbReference>
<feature type="domain" description="Helicase C-terminal" evidence="4">
    <location>
        <begin position="277"/>
        <end position="428"/>
    </location>
</feature>
<feature type="region of interest" description="Disordered" evidence="2">
    <location>
        <begin position="765"/>
        <end position="797"/>
    </location>
</feature>
<dbReference type="GO" id="GO:0032042">
    <property type="term" value="P:mitochondrial DNA metabolic process"/>
    <property type="evidence" value="ECO:0007669"/>
    <property type="project" value="TreeGrafter"/>
</dbReference>
<dbReference type="PROSITE" id="PS51192">
    <property type="entry name" value="HELICASE_ATP_BIND_1"/>
    <property type="match status" value="1"/>
</dbReference>
<dbReference type="GO" id="GO:0036121">
    <property type="term" value="F:double-stranded DNA helicase activity"/>
    <property type="evidence" value="ECO:0007669"/>
    <property type="project" value="TreeGrafter"/>
</dbReference>
<gene>
    <name evidence="5" type="ORF">G7Y89_g1693</name>
</gene>
<name>A0A8H4RXN7_9HELO</name>
<feature type="domain" description="Helicase ATP-binding" evidence="3">
    <location>
        <begin position="59"/>
        <end position="222"/>
    </location>
</feature>
<reference evidence="5 6" key="1">
    <citation type="submission" date="2020-03" db="EMBL/GenBank/DDBJ databases">
        <title>Draft Genome Sequence of Cudoniella acicularis.</title>
        <authorList>
            <person name="Buettner E."/>
            <person name="Kellner H."/>
        </authorList>
    </citation>
    <scope>NUCLEOTIDE SEQUENCE [LARGE SCALE GENOMIC DNA]</scope>
    <source>
        <strain evidence="5 6">DSM 108380</strain>
    </source>
</reference>
<evidence type="ECO:0000256" key="1">
    <source>
        <dbReference type="ARBA" id="ARBA00022806"/>
    </source>
</evidence>
<evidence type="ECO:0000313" key="5">
    <source>
        <dbReference type="EMBL" id="KAF4636382.1"/>
    </source>
</evidence>
<evidence type="ECO:0000313" key="6">
    <source>
        <dbReference type="Proteomes" id="UP000566819"/>
    </source>
</evidence>
<dbReference type="AlphaFoldDB" id="A0A8H4RXN7"/>
<dbReference type="SUPFAM" id="SSF52540">
    <property type="entry name" value="P-loop containing nucleoside triphosphate hydrolases"/>
    <property type="match status" value="1"/>
</dbReference>
<dbReference type="GO" id="GO:0070125">
    <property type="term" value="P:mitochondrial translational elongation"/>
    <property type="evidence" value="ECO:0007669"/>
    <property type="project" value="TreeGrafter"/>
</dbReference>
<dbReference type="EMBL" id="JAAMPI010000068">
    <property type="protein sequence ID" value="KAF4636382.1"/>
    <property type="molecule type" value="Genomic_DNA"/>
</dbReference>
<keyword evidence="1" id="KW-0347">Helicase</keyword>
<dbReference type="SMART" id="SM00490">
    <property type="entry name" value="HELICc"/>
    <property type="match status" value="1"/>
</dbReference>
<sequence length="1244" mass="139440">MPPASRGWKSYLRGWRLGLRTAISCRHATTLSGIVNLAGPPLKIRLRQYQEECIQAVLAHLEKGHKRLGVSLATGSGKTVIFTQLIDRVKPHAEHAEQTLILAHRQELVEQAARHCTNAYPTKSVEIEMSSMHASGTADITVASIQSIISGDRISKFDPKRFKLVLVDEAHHIVAPGYLKTLNYFGLSKAQPHSPALVGVSATLSRFDGLRLGAAIDQIVYHKDYIDMIGEKWLSQVIFTTVQTKADISRVKKGANGDFQPGELSEVVNTSEINKITVRSWLAKAAGRKSTLAFCVDLAHVDGLTNSFREHGIDARFVTGDTPKIERSARLDAFRRGEFPVLVNCGVFTEGTDIPNIDCVLLARPTKSRNLLVQMIGRGMRLHPGKKDCHIIDMVASLETGIVTTPTLFGLDPTELIDEASPNDMKVIQEKREAEVAKEEATTEVGRQNTSKAPISSTVTFTDYDSVYDLISDSNGERYIRVMSRHAWVCIAEDKYILTNSDGSYLRMEKAFDEKSGGVIWIVSETVALSPLISNAPFRRPREIATALTIDSAIHAADTYAGKKYPFQFISRSQPWRNKPATTGQVNFLNKFRQKTEQMTVADITKGKAMDMITKLKFGARGRFASIEADRRKSGRAKLKIEQEKALREREKVSVGLFWIKEATRFHHPLQARGTASVYRGADTHIDSLRITACQSIAFQQPNSHQKSARSVLLTSFLNPPFKGAENSTTTHSFRKVQHKNLSRLHCQSTIAITSIKMVLYPNSADDESPSDVVEVEPSPSSSSLPSRPGYRMPSTTMKDGVTEVVTEVQAEGENSFEVEVSSMSTQAGYRTPPTTMNEIGTGVQEEATAVQHQQRRYPEFEPNTQNIVRGGFQREEHESPVPFRCYPPAGNAAYNLDSEGHDPKLHRFDTSQDRGFYNMTSGQRTAEEKRTGVERALREIWEGRSGITKGELMAQAINFTRPSWVPNAPGISGELYPEAEQREDFIKNINENKDGAGELEFCSICKQFHIPPGSPLTLGDRDTCFASLPDWMPRNTVDNPWDRYTRLLNQLVLVEETEKGFGHNLGKPIWKLHFHEKSPHWSTPHARRWGGWWKCRSGEGAPQVERNCIHCHRSPRAPRTPEEAREREEEARRARPIAEQKQELQGYVESFFKEQGRRDKEAALAMLRENGIPQYLGPLMDEAAREDLIQKREMMRSNSKHDLTRNFSQFSFTVPYMVDPEADADSESSSLAPRSPMSAMFTF</sequence>
<dbReference type="InterPro" id="IPR006935">
    <property type="entry name" value="Helicase/UvrB_N"/>
</dbReference>